<protein>
    <submittedName>
        <fullName evidence="2">Uncharacterized protein</fullName>
    </submittedName>
</protein>
<reference evidence="2 3" key="1">
    <citation type="submission" date="2014-06" db="EMBL/GenBank/DDBJ databases">
        <title>Genetic Variability of E. coli after antibiotic treatment.</title>
        <authorList>
            <person name="Silbergeld E."/>
            <person name="Coles C."/>
            <person name="Seidman J.C."/>
            <person name="You Y."/>
            <person name="George J."/>
            <person name="Nadendla S."/>
            <person name="Daugherty S.C."/>
            <person name="Nagaraj S."/>
            <person name="Ott S."/>
            <person name="Klega K."/>
            <person name="Rasko D."/>
        </authorList>
    </citation>
    <scope>NUCLEOTIDE SEQUENCE [LARGE SCALE GENOMIC DNA]</scope>
    <source>
        <strain evidence="2 3">2-460-02_S1_C1</strain>
    </source>
</reference>
<dbReference type="AlphaFoldDB" id="A0A836ZB12"/>
<feature type="region of interest" description="Disordered" evidence="1">
    <location>
        <begin position="1"/>
        <end position="45"/>
    </location>
</feature>
<sequence>MLLPLRRQPHRQPVQRRHRHHLRLLQKMRRPDKRQQRKVVPRQQQ</sequence>
<feature type="compositionally biased region" description="Basic residues" evidence="1">
    <location>
        <begin position="7"/>
        <end position="45"/>
    </location>
</feature>
<accession>A0A836ZB12</accession>
<evidence type="ECO:0000256" key="1">
    <source>
        <dbReference type="SAM" id="MobiDB-lite"/>
    </source>
</evidence>
<evidence type="ECO:0000313" key="2">
    <source>
        <dbReference type="EMBL" id="KEO31667.1"/>
    </source>
</evidence>
<organism evidence="2 3">
    <name type="scientific">Escherichia coli 2-460-02_S1_C1</name>
    <dbReference type="NCBI Taxonomy" id="1444044"/>
    <lineage>
        <taxon>Bacteria</taxon>
        <taxon>Pseudomonadati</taxon>
        <taxon>Pseudomonadota</taxon>
        <taxon>Gammaproteobacteria</taxon>
        <taxon>Enterobacterales</taxon>
        <taxon>Enterobacteriaceae</taxon>
        <taxon>Escherichia</taxon>
    </lineage>
</organism>
<evidence type="ECO:0000313" key="3">
    <source>
        <dbReference type="Proteomes" id="UP000028038"/>
    </source>
</evidence>
<dbReference type="EMBL" id="JOSS01000031">
    <property type="protein sequence ID" value="KEO31667.1"/>
    <property type="molecule type" value="Genomic_DNA"/>
</dbReference>
<name>A0A836ZB12_ECOLX</name>
<comment type="caution">
    <text evidence="2">The sequence shown here is derived from an EMBL/GenBank/DDBJ whole genome shotgun (WGS) entry which is preliminary data.</text>
</comment>
<proteinExistence type="predicted"/>
<dbReference type="Proteomes" id="UP000028038">
    <property type="component" value="Unassembled WGS sequence"/>
</dbReference>
<gene>
    <name evidence="2" type="ORF">AB05_1960</name>
</gene>